<proteinExistence type="predicted"/>
<sequence length="100" mass="10985">LDKELTSIKKMFSGGLFAMAGCYRGRMPGHGTFQASSGYPSVQGSYQSSPTFYPTRSRRGCAQAYRGGNRSSFKVTDAAQQVRVNPFSEVILGGRIQWHL</sequence>
<dbReference type="AlphaFoldDB" id="A0AAV7RTP2"/>
<keyword evidence="2" id="KW-1185">Reference proteome</keyword>
<reference evidence="1" key="1">
    <citation type="journal article" date="2022" name="bioRxiv">
        <title>Sequencing and chromosome-scale assembly of the giantPleurodeles waltlgenome.</title>
        <authorList>
            <person name="Brown T."/>
            <person name="Elewa A."/>
            <person name="Iarovenko S."/>
            <person name="Subramanian E."/>
            <person name="Araus A.J."/>
            <person name="Petzold A."/>
            <person name="Susuki M."/>
            <person name="Suzuki K.-i.T."/>
            <person name="Hayashi T."/>
            <person name="Toyoda A."/>
            <person name="Oliveira C."/>
            <person name="Osipova E."/>
            <person name="Leigh N.D."/>
            <person name="Simon A."/>
            <person name="Yun M.H."/>
        </authorList>
    </citation>
    <scope>NUCLEOTIDE SEQUENCE</scope>
    <source>
        <strain evidence="1">20211129_DDA</strain>
        <tissue evidence="1">Liver</tissue>
    </source>
</reference>
<feature type="non-terminal residue" evidence="1">
    <location>
        <position position="1"/>
    </location>
</feature>
<organism evidence="1 2">
    <name type="scientific">Pleurodeles waltl</name>
    <name type="common">Iberian ribbed newt</name>
    <dbReference type="NCBI Taxonomy" id="8319"/>
    <lineage>
        <taxon>Eukaryota</taxon>
        <taxon>Metazoa</taxon>
        <taxon>Chordata</taxon>
        <taxon>Craniata</taxon>
        <taxon>Vertebrata</taxon>
        <taxon>Euteleostomi</taxon>
        <taxon>Amphibia</taxon>
        <taxon>Batrachia</taxon>
        <taxon>Caudata</taxon>
        <taxon>Salamandroidea</taxon>
        <taxon>Salamandridae</taxon>
        <taxon>Pleurodelinae</taxon>
        <taxon>Pleurodeles</taxon>
    </lineage>
</organism>
<evidence type="ECO:0000313" key="1">
    <source>
        <dbReference type="EMBL" id="KAJ1155370.1"/>
    </source>
</evidence>
<accession>A0AAV7RTP2</accession>
<dbReference type="Proteomes" id="UP001066276">
    <property type="component" value="Chromosome 5"/>
</dbReference>
<feature type="non-terminal residue" evidence="1">
    <location>
        <position position="100"/>
    </location>
</feature>
<gene>
    <name evidence="1" type="ORF">NDU88_008100</name>
</gene>
<name>A0AAV7RTP2_PLEWA</name>
<comment type="caution">
    <text evidence="1">The sequence shown here is derived from an EMBL/GenBank/DDBJ whole genome shotgun (WGS) entry which is preliminary data.</text>
</comment>
<protein>
    <submittedName>
        <fullName evidence="1">Uncharacterized protein</fullName>
    </submittedName>
</protein>
<dbReference type="EMBL" id="JANPWB010000009">
    <property type="protein sequence ID" value="KAJ1155370.1"/>
    <property type="molecule type" value="Genomic_DNA"/>
</dbReference>
<evidence type="ECO:0000313" key="2">
    <source>
        <dbReference type="Proteomes" id="UP001066276"/>
    </source>
</evidence>